<evidence type="ECO:0000259" key="3">
    <source>
        <dbReference type="Pfam" id="PF13968"/>
    </source>
</evidence>
<keyword evidence="2" id="KW-0812">Transmembrane</keyword>
<dbReference type="Pfam" id="PF13968">
    <property type="entry name" value="DUF4220"/>
    <property type="match status" value="1"/>
</dbReference>
<feature type="region of interest" description="Disordered" evidence="1">
    <location>
        <begin position="749"/>
        <end position="827"/>
    </location>
</feature>
<proteinExistence type="predicted"/>
<dbReference type="EMBL" id="BQKI01000085">
    <property type="protein sequence ID" value="GJN34619.1"/>
    <property type="molecule type" value="Genomic_DNA"/>
</dbReference>
<dbReference type="AlphaFoldDB" id="A0AAV5FFW4"/>
<reference evidence="4" key="2">
    <citation type="submission" date="2021-12" db="EMBL/GenBank/DDBJ databases">
        <title>Resequencing data analysis of finger millet.</title>
        <authorList>
            <person name="Hatakeyama M."/>
            <person name="Aluri S."/>
            <person name="Balachadran M.T."/>
            <person name="Sivarajan S.R."/>
            <person name="Poveda L."/>
            <person name="Shimizu-Inatsugi R."/>
            <person name="Schlapbach R."/>
            <person name="Sreeman S.M."/>
            <person name="Shimizu K.K."/>
        </authorList>
    </citation>
    <scope>NUCLEOTIDE SEQUENCE</scope>
</reference>
<dbReference type="PANTHER" id="PTHR31325">
    <property type="entry name" value="OS01G0798800 PROTEIN-RELATED"/>
    <property type="match status" value="1"/>
</dbReference>
<accession>A0AAV5FFW4</accession>
<keyword evidence="2" id="KW-1133">Transmembrane helix</keyword>
<keyword evidence="2" id="KW-0472">Membrane</keyword>
<gene>
    <name evidence="4" type="primary">gb23299</name>
    <name evidence="4" type="ORF">PR202_gb23299</name>
</gene>
<feature type="compositionally biased region" description="Low complexity" evidence="1">
    <location>
        <begin position="784"/>
        <end position="805"/>
    </location>
</feature>
<feature type="domain" description="DUF4220" evidence="3">
    <location>
        <begin position="49"/>
        <end position="391"/>
    </location>
</feature>
<feature type="transmembrane region" description="Helical" evidence="2">
    <location>
        <begin position="110"/>
        <end position="129"/>
    </location>
</feature>
<feature type="transmembrane region" description="Helical" evidence="2">
    <location>
        <begin position="373"/>
        <end position="390"/>
    </location>
</feature>
<dbReference type="InterPro" id="IPR025315">
    <property type="entry name" value="DUF4220"/>
</dbReference>
<feature type="transmembrane region" description="Helical" evidence="2">
    <location>
        <begin position="339"/>
        <end position="361"/>
    </location>
</feature>
<sequence length="827" mass="93478">MGLSSAVDWWEESQLRVLVLSSLIIQWLLFVSSISRRFAIPRWFRPIIWLAYLGSDAVAIYGLATLFNRHKNQDRGGSSILEVVWAPVFLIHLGGQDGITAYNMEDNELWTRHVVTAVSQITVAIYVFIKSWKQDGDKKLLQAAIVLFFIGTIKCLEKPWALKSASIHSLVSSSDRAQRRANRAAAGTDPLEDYVQKAKELVQNRYRHLTQAQEEAEVQQYIAQPSDLFVDLASPYSDRLLVLKSFLGRDEDEAYLSLQTGLCKVFSLLYTKMKSTFADIETLSHLNQLAREPKKREFMLVTMGWLIRTLRMVLPFAAIGLFHKSHRDSYNEADVKITYALFICGPLLEIYSVFSLSWVSILSRGFGIQYRIVSIWPAMVAQYSLIGFFTRNEKHCKTMHICSFFRCKDYLDQQWCMKSCRSACSITMLVLEHLESGWKHYIENTASYWKFNDQRGQGTLEYHQCNEDLGWSLKGPFDESVLRWHIATDICFYSSLSCPGHICTVAEDPTICSKYQETLFQKMIKMLFHSHQCGTLAECQAVRSRQISNYMVYLLFVKPEMLLPGSRPNLFKSANNELKDILEQNKRASMERGLKQIPRSIRNLLETVYGKLKGSLKPRPISVRKLVTAVLEKVKGILKRDNPQVEEERHMKTLLSLMSIEGQGKEGLIRDAWVLAQELQALGNEKEVWDVIQGVWVEMLCFSAGRCRGYLHAKALGTGGEFLSYVWLLMSHMGMETLTERLQREEIPVPVPVPGEGGNTSAAPSTSKSPTSVPAPPVPEDRTSAAAPSTSEVVVVVPTDAAAPSEVPSSTAPSISEIHAVPEDDMV</sequence>
<dbReference type="InterPro" id="IPR007658">
    <property type="entry name" value="DUF594"/>
</dbReference>
<feature type="transmembrane region" description="Helical" evidence="2">
    <location>
        <begin position="298"/>
        <end position="319"/>
    </location>
</feature>
<evidence type="ECO:0000313" key="5">
    <source>
        <dbReference type="Proteomes" id="UP001054889"/>
    </source>
</evidence>
<protein>
    <recommendedName>
        <fullName evidence="3">DUF4220 domain-containing protein</fullName>
    </recommendedName>
</protein>
<feature type="transmembrane region" description="Helical" evidence="2">
    <location>
        <begin position="47"/>
        <end position="67"/>
    </location>
</feature>
<dbReference type="Pfam" id="PF04578">
    <property type="entry name" value="DUF594"/>
    <property type="match status" value="1"/>
</dbReference>
<evidence type="ECO:0000256" key="1">
    <source>
        <dbReference type="SAM" id="MobiDB-lite"/>
    </source>
</evidence>
<evidence type="ECO:0000256" key="2">
    <source>
        <dbReference type="SAM" id="Phobius"/>
    </source>
</evidence>
<dbReference type="Proteomes" id="UP001054889">
    <property type="component" value="Unassembled WGS sequence"/>
</dbReference>
<organism evidence="4 5">
    <name type="scientific">Eleusine coracana subsp. coracana</name>
    <dbReference type="NCBI Taxonomy" id="191504"/>
    <lineage>
        <taxon>Eukaryota</taxon>
        <taxon>Viridiplantae</taxon>
        <taxon>Streptophyta</taxon>
        <taxon>Embryophyta</taxon>
        <taxon>Tracheophyta</taxon>
        <taxon>Spermatophyta</taxon>
        <taxon>Magnoliopsida</taxon>
        <taxon>Liliopsida</taxon>
        <taxon>Poales</taxon>
        <taxon>Poaceae</taxon>
        <taxon>PACMAD clade</taxon>
        <taxon>Chloridoideae</taxon>
        <taxon>Cynodonteae</taxon>
        <taxon>Eleusininae</taxon>
        <taxon>Eleusine</taxon>
    </lineage>
</organism>
<name>A0AAV5FFW4_ELECO</name>
<comment type="caution">
    <text evidence="4">The sequence shown here is derived from an EMBL/GenBank/DDBJ whole genome shotgun (WGS) entry which is preliminary data.</text>
</comment>
<feature type="compositionally biased region" description="Low complexity" evidence="1">
    <location>
        <begin position="760"/>
        <end position="772"/>
    </location>
</feature>
<keyword evidence="5" id="KW-1185">Reference proteome</keyword>
<feature type="transmembrane region" description="Helical" evidence="2">
    <location>
        <begin position="15"/>
        <end position="35"/>
    </location>
</feature>
<reference evidence="4" key="1">
    <citation type="journal article" date="2018" name="DNA Res.">
        <title>Multiple hybrid de novo genome assembly of finger millet, an orphan allotetraploid crop.</title>
        <authorList>
            <person name="Hatakeyama M."/>
            <person name="Aluri S."/>
            <person name="Balachadran M.T."/>
            <person name="Sivarajan S.R."/>
            <person name="Patrignani A."/>
            <person name="Gruter S."/>
            <person name="Poveda L."/>
            <person name="Shimizu-Inatsugi R."/>
            <person name="Baeten J."/>
            <person name="Francoijs K.J."/>
            <person name="Nataraja K.N."/>
            <person name="Reddy Y.A.N."/>
            <person name="Phadnis S."/>
            <person name="Ravikumar R.L."/>
            <person name="Schlapbach R."/>
            <person name="Sreeman S.M."/>
            <person name="Shimizu K.K."/>
        </authorList>
    </citation>
    <scope>NUCLEOTIDE SEQUENCE</scope>
</reference>
<evidence type="ECO:0000313" key="4">
    <source>
        <dbReference type="EMBL" id="GJN34619.1"/>
    </source>
</evidence>